<keyword evidence="2" id="KW-1185">Reference proteome</keyword>
<evidence type="ECO:0000313" key="2">
    <source>
        <dbReference type="Proteomes" id="UP000828251"/>
    </source>
</evidence>
<accession>A0A9D3UF95</accession>
<dbReference type="Proteomes" id="UP000828251">
    <property type="component" value="Unassembled WGS sequence"/>
</dbReference>
<dbReference type="EMBL" id="JAIQCV010000012">
    <property type="protein sequence ID" value="KAH1039495.1"/>
    <property type="molecule type" value="Genomic_DNA"/>
</dbReference>
<reference evidence="1 2" key="1">
    <citation type="journal article" date="2021" name="Plant Biotechnol. J.">
        <title>Multi-omics assisted identification of the key and species-specific regulatory components of drought-tolerant mechanisms in Gossypium stocksii.</title>
        <authorList>
            <person name="Yu D."/>
            <person name="Ke L."/>
            <person name="Zhang D."/>
            <person name="Wu Y."/>
            <person name="Sun Y."/>
            <person name="Mei J."/>
            <person name="Sun J."/>
            <person name="Sun Y."/>
        </authorList>
    </citation>
    <scope>NUCLEOTIDE SEQUENCE [LARGE SCALE GENOMIC DNA]</scope>
    <source>
        <strain evidence="2">cv. E1</strain>
        <tissue evidence="1">Leaf</tissue>
    </source>
</reference>
<name>A0A9D3UF95_9ROSI</name>
<evidence type="ECO:0000313" key="1">
    <source>
        <dbReference type="EMBL" id="KAH1039495.1"/>
    </source>
</evidence>
<dbReference type="AlphaFoldDB" id="A0A9D3UF95"/>
<organism evidence="1 2">
    <name type="scientific">Gossypium stocksii</name>
    <dbReference type="NCBI Taxonomy" id="47602"/>
    <lineage>
        <taxon>Eukaryota</taxon>
        <taxon>Viridiplantae</taxon>
        <taxon>Streptophyta</taxon>
        <taxon>Embryophyta</taxon>
        <taxon>Tracheophyta</taxon>
        <taxon>Spermatophyta</taxon>
        <taxon>Magnoliopsida</taxon>
        <taxon>eudicotyledons</taxon>
        <taxon>Gunneridae</taxon>
        <taxon>Pentapetalae</taxon>
        <taxon>rosids</taxon>
        <taxon>malvids</taxon>
        <taxon>Malvales</taxon>
        <taxon>Malvaceae</taxon>
        <taxon>Malvoideae</taxon>
        <taxon>Gossypium</taxon>
    </lineage>
</organism>
<proteinExistence type="predicted"/>
<protein>
    <submittedName>
        <fullName evidence="1">Uncharacterized protein</fullName>
    </submittedName>
</protein>
<gene>
    <name evidence="1" type="ORF">J1N35_041238</name>
</gene>
<comment type="caution">
    <text evidence="1">The sequence shown here is derived from an EMBL/GenBank/DDBJ whole genome shotgun (WGS) entry which is preliminary data.</text>
</comment>
<sequence length="63" mass="7260">MEGATTVQFILEEYRLCSGQQGCKSPQILRNIWVYHLCLRAESERLSNTTVIVFIDASQFFMS</sequence>